<dbReference type="Gene3D" id="1.10.10.10">
    <property type="entry name" value="Winged helix-like DNA-binding domain superfamily/Winged helix DNA-binding domain"/>
    <property type="match status" value="1"/>
</dbReference>
<proteinExistence type="inferred from homology"/>
<dbReference type="GO" id="GO:0016987">
    <property type="term" value="F:sigma factor activity"/>
    <property type="evidence" value="ECO:0007669"/>
    <property type="project" value="UniProtKB-KW"/>
</dbReference>
<dbReference type="AlphaFoldDB" id="A0A1J5R2X9"/>
<evidence type="ECO:0000313" key="6">
    <source>
        <dbReference type="EMBL" id="OIQ90289.1"/>
    </source>
</evidence>
<dbReference type="InterPro" id="IPR013325">
    <property type="entry name" value="RNA_pol_sigma_r2"/>
</dbReference>
<dbReference type="Pfam" id="PF08281">
    <property type="entry name" value="Sigma70_r4_2"/>
    <property type="match status" value="1"/>
</dbReference>
<dbReference type="SUPFAM" id="SSF88659">
    <property type="entry name" value="Sigma3 and sigma4 domains of RNA polymerase sigma factors"/>
    <property type="match status" value="1"/>
</dbReference>
<dbReference type="CDD" id="cd06171">
    <property type="entry name" value="Sigma70_r4"/>
    <property type="match status" value="1"/>
</dbReference>
<dbReference type="Gene3D" id="1.10.1740.10">
    <property type="match status" value="1"/>
</dbReference>
<dbReference type="PANTHER" id="PTHR43133:SF64">
    <property type="entry name" value="ECF SIGMA FACTOR"/>
    <property type="match status" value="1"/>
</dbReference>
<organism evidence="6">
    <name type="scientific">mine drainage metagenome</name>
    <dbReference type="NCBI Taxonomy" id="410659"/>
    <lineage>
        <taxon>unclassified sequences</taxon>
        <taxon>metagenomes</taxon>
        <taxon>ecological metagenomes</taxon>
    </lineage>
</organism>
<accession>A0A1J5R2X9</accession>
<dbReference type="NCBIfam" id="NF006550">
    <property type="entry name" value="PRK09047.1"/>
    <property type="match status" value="1"/>
</dbReference>
<keyword evidence="3" id="KW-0731">Sigma factor</keyword>
<keyword evidence="4" id="KW-0804">Transcription</keyword>
<evidence type="ECO:0000256" key="2">
    <source>
        <dbReference type="ARBA" id="ARBA00023015"/>
    </source>
</evidence>
<evidence type="ECO:0000256" key="1">
    <source>
        <dbReference type="ARBA" id="ARBA00010641"/>
    </source>
</evidence>
<feature type="domain" description="RNA polymerase sigma factor 70 region 4 type 2" evidence="5">
    <location>
        <begin position="132"/>
        <end position="183"/>
    </location>
</feature>
<dbReference type="PANTHER" id="PTHR43133">
    <property type="entry name" value="RNA POLYMERASE ECF-TYPE SIGMA FACTO"/>
    <property type="match status" value="1"/>
</dbReference>
<dbReference type="InterPro" id="IPR039425">
    <property type="entry name" value="RNA_pol_sigma-70-like"/>
</dbReference>
<dbReference type="InterPro" id="IPR036388">
    <property type="entry name" value="WH-like_DNA-bd_sf"/>
</dbReference>
<sequence>MQYADTLLLDDVSTDPVALDRFCLEVRPRAMRMALLETGGNTHLAADFVQDSLAKLVSSYRHKPADEWAPLFYSILRNRITDWHRRKKIEKVFDFFFASDEDDEGTSAAWESLADPAPGPDHQVGNMQLAGRIADAITQLSARQREAFLLREMEGLSIADTAVAMHVSEGSVKTHHLRALTRLRELLQSDNPFTGGISS</sequence>
<comment type="similarity">
    <text evidence="1">Belongs to the sigma-70 factor family. ECF subfamily.</text>
</comment>
<dbReference type="GO" id="GO:0006352">
    <property type="term" value="P:DNA-templated transcription initiation"/>
    <property type="evidence" value="ECO:0007669"/>
    <property type="project" value="InterPro"/>
</dbReference>
<name>A0A1J5R2X9_9ZZZZ</name>
<evidence type="ECO:0000256" key="4">
    <source>
        <dbReference type="ARBA" id="ARBA00023163"/>
    </source>
</evidence>
<dbReference type="GO" id="GO:0003677">
    <property type="term" value="F:DNA binding"/>
    <property type="evidence" value="ECO:0007669"/>
    <property type="project" value="InterPro"/>
</dbReference>
<protein>
    <submittedName>
        <fullName evidence="6">ECF RNA polymerase sigma factor SigD</fullName>
    </submittedName>
</protein>
<evidence type="ECO:0000256" key="3">
    <source>
        <dbReference type="ARBA" id="ARBA00023082"/>
    </source>
</evidence>
<dbReference type="InterPro" id="IPR013324">
    <property type="entry name" value="RNA_pol_sigma_r3/r4-like"/>
</dbReference>
<dbReference type="EMBL" id="MLJW01000297">
    <property type="protein sequence ID" value="OIQ90289.1"/>
    <property type="molecule type" value="Genomic_DNA"/>
</dbReference>
<evidence type="ECO:0000259" key="5">
    <source>
        <dbReference type="Pfam" id="PF08281"/>
    </source>
</evidence>
<keyword evidence="2" id="KW-0805">Transcription regulation</keyword>
<gene>
    <name evidence="6" type="primary">sigD_2</name>
    <name evidence="6" type="ORF">GALL_278010</name>
</gene>
<reference evidence="6" key="1">
    <citation type="submission" date="2016-10" db="EMBL/GenBank/DDBJ databases">
        <title>Sequence of Gallionella enrichment culture.</title>
        <authorList>
            <person name="Poehlein A."/>
            <person name="Muehling M."/>
            <person name="Daniel R."/>
        </authorList>
    </citation>
    <scope>NUCLEOTIDE SEQUENCE</scope>
</reference>
<comment type="caution">
    <text evidence="6">The sequence shown here is derived from an EMBL/GenBank/DDBJ whole genome shotgun (WGS) entry which is preliminary data.</text>
</comment>
<dbReference type="InterPro" id="IPR014284">
    <property type="entry name" value="RNA_pol_sigma-70_dom"/>
</dbReference>
<dbReference type="NCBIfam" id="TIGR02937">
    <property type="entry name" value="sigma70-ECF"/>
    <property type="match status" value="1"/>
</dbReference>
<dbReference type="InterPro" id="IPR013249">
    <property type="entry name" value="RNA_pol_sigma70_r4_t2"/>
</dbReference>
<dbReference type="SUPFAM" id="SSF88946">
    <property type="entry name" value="Sigma2 domain of RNA polymerase sigma factors"/>
    <property type="match status" value="1"/>
</dbReference>